<dbReference type="PANTHER" id="PTHR30373">
    <property type="entry name" value="UPF0603 PROTEIN YGCG"/>
    <property type="match status" value="1"/>
</dbReference>
<dbReference type="Proteomes" id="UP000590225">
    <property type="component" value="Unassembled WGS sequence"/>
</dbReference>
<dbReference type="RefSeq" id="WP_182515891.1">
    <property type="nucleotide sequence ID" value="NZ_JACGXP010000002.1"/>
</dbReference>
<sequence>MRAVQGGSATGSTSTKRGTPGLVGRVAAAVLAVFLVLAPAATARATAPVDLVGAYVLDDADALSSSQQSRIESAIQDLYSETQTQVYVVFVPTFSDPSDHSAWGSATMARNQIDTDGILLSVAVDDRDYDVQQTNETSISSSDVESAVNDDMLPALKQSDWSGAALAFVNGLSASQAPADLTWLWILLLVVVVAVIVVVLVIRIRNKRRTAAATRAQEASLADLERKAGGALVTIDDELRTADQEVGFATAQFGAGAAKPFADAVAAAQQSVRKAFTFQQQLDDEIPDTPQQRADWANQIIAICEQAHASIEEQTESFDRLRSLEDGVDEAAVALAQAVAAAPASVSDADAALQRVRSAYTGRTLATVSDSVDQAQQVLSYATERSQAATAAIAAGDKGEAVVAVRDAQHALAQVQQLTASATAAESSFAEATARAEAMRVDIEGDVAAARTLTAGGPELAAAVTRAETVLRQGFDPKDPITAVDALTKANTEIDQAIAAARGAEEQQRRAARALDDALRDARNRISQAREFISLHRGGVGPTARTRLSEAERALDDAVQLATTDPGQALQAARAAEQYAAAAMDSANDDMGGWGGGGFGGGGNGNGAQLGGLVTGLVLGGLLGGRGGSYGGGSFGGGGFGGGGGFSGGGGFGGGGGGGGGGFSGGGRF</sequence>
<evidence type="ECO:0000259" key="3">
    <source>
        <dbReference type="Pfam" id="PF04536"/>
    </source>
</evidence>
<dbReference type="PANTHER" id="PTHR30373:SF2">
    <property type="entry name" value="UPF0603 PROTEIN YGCG"/>
    <property type="match status" value="1"/>
</dbReference>
<reference evidence="4 5" key="1">
    <citation type="submission" date="2020-07" db="EMBL/GenBank/DDBJ databases">
        <title>Above-ground endophytic microbial communities from plants in different locations in the United States.</title>
        <authorList>
            <person name="Frank C."/>
        </authorList>
    </citation>
    <scope>NUCLEOTIDE SEQUENCE [LARGE SCALE GENOMIC DNA]</scope>
    <source>
        <strain evidence="4 5">WPL5_2</strain>
    </source>
</reference>
<name>A0AAW3T8R8_9MICO</name>
<gene>
    <name evidence="4" type="ORF">FHW23_001804</name>
</gene>
<keyword evidence="2" id="KW-1133">Transmembrane helix</keyword>
<feature type="domain" description="TPM" evidence="3">
    <location>
        <begin position="56"/>
        <end position="173"/>
    </location>
</feature>
<evidence type="ECO:0000256" key="2">
    <source>
        <dbReference type="SAM" id="Phobius"/>
    </source>
</evidence>
<feature type="coiled-coil region" evidence="1">
    <location>
        <begin position="487"/>
        <end position="525"/>
    </location>
</feature>
<evidence type="ECO:0000313" key="4">
    <source>
        <dbReference type="EMBL" id="MBA8990558.1"/>
    </source>
</evidence>
<comment type="caution">
    <text evidence="4">The sequence shown here is derived from an EMBL/GenBank/DDBJ whole genome shotgun (WGS) entry which is preliminary data.</text>
</comment>
<proteinExistence type="predicted"/>
<protein>
    <recommendedName>
        <fullName evidence="3">TPM domain-containing protein</fullName>
    </recommendedName>
</protein>
<evidence type="ECO:0000256" key="1">
    <source>
        <dbReference type="SAM" id="Coils"/>
    </source>
</evidence>
<organism evidence="4 5">
    <name type="scientific">Curtobacterium pusillum</name>
    <dbReference type="NCBI Taxonomy" id="69373"/>
    <lineage>
        <taxon>Bacteria</taxon>
        <taxon>Bacillati</taxon>
        <taxon>Actinomycetota</taxon>
        <taxon>Actinomycetes</taxon>
        <taxon>Micrococcales</taxon>
        <taxon>Microbacteriaceae</taxon>
        <taxon>Curtobacterium</taxon>
    </lineage>
</organism>
<dbReference type="EMBL" id="JACGXP010000002">
    <property type="protein sequence ID" value="MBA8990558.1"/>
    <property type="molecule type" value="Genomic_DNA"/>
</dbReference>
<keyword evidence="2" id="KW-0812">Transmembrane</keyword>
<dbReference type="Gene3D" id="3.10.310.50">
    <property type="match status" value="1"/>
</dbReference>
<evidence type="ECO:0000313" key="5">
    <source>
        <dbReference type="Proteomes" id="UP000590225"/>
    </source>
</evidence>
<accession>A0AAW3T8R8</accession>
<keyword evidence="2" id="KW-0472">Membrane</keyword>
<dbReference type="AlphaFoldDB" id="A0AAW3T8R8"/>
<feature type="transmembrane region" description="Helical" evidence="2">
    <location>
        <begin position="183"/>
        <end position="202"/>
    </location>
</feature>
<dbReference type="InterPro" id="IPR007621">
    <property type="entry name" value="TPM_dom"/>
</dbReference>
<dbReference type="Pfam" id="PF04536">
    <property type="entry name" value="TPM_phosphatase"/>
    <property type="match status" value="1"/>
</dbReference>
<keyword evidence="1" id="KW-0175">Coiled coil</keyword>